<protein>
    <recommendedName>
        <fullName evidence="2">Peptidase M15B domain-containing protein</fullName>
    </recommendedName>
</protein>
<name>A0AAU6Q856_9DEIO</name>
<organism evidence="1">
    <name type="scientific">Deinococcus sp. VB142</name>
    <dbReference type="NCBI Taxonomy" id="3112952"/>
    <lineage>
        <taxon>Bacteria</taxon>
        <taxon>Thermotogati</taxon>
        <taxon>Deinococcota</taxon>
        <taxon>Deinococci</taxon>
        <taxon>Deinococcales</taxon>
        <taxon>Deinococcaceae</taxon>
        <taxon>Deinococcus</taxon>
    </lineage>
</organism>
<accession>A0AAU6Q856</accession>
<keyword evidence="1" id="KW-0614">Plasmid</keyword>
<evidence type="ECO:0008006" key="2">
    <source>
        <dbReference type="Google" id="ProtNLM"/>
    </source>
</evidence>
<dbReference type="AlphaFoldDB" id="A0AAU6Q856"/>
<dbReference type="Gene3D" id="3.30.1380.10">
    <property type="match status" value="1"/>
</dbReference>
<dbReference type="EMBL" id="CP149785">
    <property type="protein sequence ID" value="WYF46804.1"/>
    <property type="molecule type" value="Genomic_DNA"/>
</dbReference>
<dbReference type="RefSeq" id="WP_339098328.1">
    <property type="nucleotide sequence ID" value="NZ_CP149785.1"/>
</dbReference>
<dbReference type="InterPro" id="IPR009045">
    <property type="entry name" value="Zn_M74/Hedgehog-like"/>
</dbReference>
<gene>
    <name evidence="1" type="ORF">WDJ50_18350</name>
</gene>
<reference evidence="1" key="1">
    <citation type="submission" date="2024-03" db="EMBL/GenBank/DDBJ databases">
        <title>Deinococcus weizhi sp. nov., isolated from human skin.</title>
        <authorList>
            <person name="Wei Z."/>
            <person name="Tian F."/>
            <person name="Yang C."/>
            <person name="Xin L.T."/>
            <person name="Wen Z.J."/>
            <person name="Lan K.C."/>
            <person name="Yu L."/>
            <person name="Zhe W."/>
            <person name="Dan F.D."/>
            <person name="Jun W."/>
            <person name="Rui Z."/>
            <person name="Yong X.J."/>
            <person name="Ting Y."/>
            <person name="Wei X."/>
            <person name="Xu Z.G."/>
            <person name="Xin Z."/>
            <person name="Dong F.G."/>
            <person name="Ni X.M."/>
            <person name="Zheng M.G."/>
            <person name="Chun Y."/>
            <person name="Qian W.X."/>
        </authorList>
    </citation>
    <scope>NUCLEOTIDE SEQUENCE</scope>
    <source>
        <strain evidence="1">VB142</strain>
        <plasmid evidence="1">p2</plasmid>
    </source>
</reference>
<evidence type="ECO:0000313" key="1">
    <source>
        <dbReference type="EMBL" id="WYF46804.1"/>
    </source>
</evidence>
<proteinExistence type="predicted"/>
<sequence>MQNRDMNDLRQIFRTPLEKWLADVIAWGTGKGIRPFVYETHRTARRQAQLYSWGRTVRNPNTPANVKGLGACVTYTLDSAHEYGVACDWVPLILKKGTWNQDWSHSTYEAVYKAIPPAKYGLEILPWEKPHLQLKGVNGMNQTTPASVWAAANGCRANDVVRSVWPLPAAPTIVKPAPVKVVTAQYVRPPRVFARDTSGKNAVLTEPTTYGGEVVGQLPDGRLTIGGVIVGLYPDHAIQLDRMK</sequence>
<dbReference type="SUPFAM" id="SSF55166">
    <property type="entry name" value="Hedgehog/DD-peptidase"/>
    <property type="match status" value="1"/>
</dbReference>
<geneLocation type="plasmid" evidence="1">
    <name>p2</name>
</geneLocation>